<dbReference type="Pfam" id="PF00431">
    <property type="entry name" value="CUB"/>
    <property type="match status" value="1"/>
</dbReference>
<gene>
    <name evidence="18" type="ORF">EGW08_010628</name>
</gene>
<dbReference type="InterPro" id="IPR035976">
    <property type="entry name" value="Sushi/SCR/CCP_sf"/>
</dbReference>
<feature type="binding site" evidence="11">
    <location>
        <position position="232"/>
    </location>
    <ligand>
        <name>Zn(2+)</name>
        <dbReference type="ChEBI" id="CHEBI:29105"/>
        <note>catalytic</note>
    </ligand>
</feature>
<dbReference type="SUPFAM" id="SSF57440">
    <property type="entry name" value="Kringle-like"/>
    <property type="match status" value="1"/>
</dbReference>
<evidence type="ECO:0000256" key="9">
    <source>
        <dbReference type="PROSITE-ProRule" id="PRU00121"/>
    </source>
</evidence>
<dbReference type="SMART" id="SM00130">
    <property type="entry name" value="KR"/>
    <property type="match status" value="1"/>
</dbReference>
<dbReference type="InterPro" id="IPR031569">
    <property type="entry name" value="ApeC"/>
</dbReference>
<dbReference type="CDD" id="cd00037">
    <property type="entry name" value="CLECT"/>
    <property type="match status" value="1"/>
</dbReference>
<evidence type="ECO:0000256" key="4">
    <source>
        <dbReference type="ARBA" id="ARBA00022729"/>
    </source>
</evidence>
<dbReference type="InterPro" id="IPR001304">
    <property type="entry name" value="C-type_lectin-like"/>
</dbReference>
<evidence type="ECO:0000313" key="19">
    <source>
        <dbReference type="Proteomes" id="UP000271974"/>
    </source>
</evidence>
<dbReference type="InterPro" id="IPR000001">
    <property type="entry name" value="Kringle"/>
</dbReference>
<dbReference type="InterPro" id="IPR016187">
    <property type="entry name" value="CTDL_fold"/>
</dbReference>
<evidence type="ECO:0000259" key="16">
    <source>
        <dbReference type="PROSITE" id="PS50923"/>
    </source>
</evidence>
<evidence type="ECO:0000256" key="8">
    <source>
        <dbReference type="ARBA" id="ARBA00023157"/>
    </source>
</evidence>
<dbReference type="SMART" id="SM00034">
    <property type="entry name" value="CLECT"/>
    <property type="match status" value="2"/>
</dbReference>
<dbReference type="OrthoDB" id="6131366at2759"/>
<keyword evidence="3 11" id="KW-0479">Metal-binding</keyword>
<feature type="domain" description="CUB" evidence="13">
    <location>
        <begin position="576"/>
        <end position="684"/>
    </location>
</feature>
<dbReference type="GO" id="GO:0008270">
    <property type="term" value="F:zinc ion binding"/>
    <property type="evidence" value="ECO:0007669"/>
    <property type="project" value="UniProtKB-UniRule"/>
</dbReference>
<dbReference type="Proteomes" id="UP000271974">
    <property type="component" value="Unassembled WGS sequence"/>
</dbReference>
<evidence type="ECO:0000256" key="7">
    <source>
        <dbReference type="ARBA" id="ARBA00023049"/>
    </source>
</evidence>
<dbReference type="InterPro" id="IPR013806">
    <property type="entry name" value="Kringle-like"/>
</dbReference>
<proteinExistence type="predicted"/>
<dbReference type="InterPro" id="IPR006026">
    <property type="entry name" value="Peptidase_Metallo"/>
</dbReference>
<dbReference type="Pfam" id="PF16977">
    <property type="entry name" value="ApeC"/>
    <property type="match status" value="1"/>
</dbReference>
<comment type="caution">
    <text evidence="9">Lacks conserved residue(s) required for the propagation of feature annotation.</text>
</comment>
<evidence type="ECO:0000259" key="14">
    <source>
        <dbReference type="PROSITE" id="PS50041"/>
    </source>
</evidence>
<dbReference type="InterPro" id="IPR024079">
    <property type="entry name" value="MetalloPept_cat_dom_sf"/>
</dbReference>
<feature type="binding site" evidence="11">
    <location>
        <position position="226"/>
    </location>
    <ligand>
        <name>Zn(2+)</name>
        <dbReference type="ChEBI" id="CHEBI:29105"/>
        <note>catalytic</note>
    </ligand>
</feature>
<dbReference type="PROSITE" id="PS00615">
    <property type="entry name" value="C_TYPE_LECTIN_1"/>
    <property type="match status" value="2"/>
</dbReference>
<dbReference type="Pfam" id="PF00059">
    <property type="entry name" value="Lectin_C"/>
    <property type="match status" value="2"/>
</dbReference>
<keyword evidence="7 11" id="KW-0482">Metalloprotease</keyword>
<feature type="domain" description="Sushi" evidence="16">
    <location>
        <begin position="815"/>
        <end position="872"/>
    </location>
</feature>
<keyword evidence="1 9" id="KW-0420">Kringle</keyword>
<dbReference type="SMART" id="SM00235">
    <property type="entry name" value="ZnMc"/>
    <property type="match status" value="1"/>
</dbReference>
<dbReference type="InterPro" id="IPR018378">
    <property type="entry name" value="C-type_lectin_CS"/>
</dbReference>
<dbReference type="GO" id="GO:0006508">
    <property type="term" value="P:proteolysis"/>
    <property type="evidence" value="ECO:0007669"/>
    <property type="project" value="UniProtKB-KW"/>
</dbReference>
<dbReference type="PROSITE" id="PS51864">
    <property type="entry name" value="ASTACIN"/>
    <property type="match status" value="1"/>
</dbReference>
<dbReference type="Gene3D" id="2.40.20.10">
    <property type="entry name" value="Plasminogen Kringle 4"/>
    <property type="match status" value="1"/>
</dbReference>
<dbReference type="PANTHER" id="PTHR22803">
    <property type="entry name" value="MANNOSE, PHOSPHOLIPASE, LECTIN RECEPTOR RELATED"/>
    <property type="match status" value="1"/>
</dbReference>
<dbReference type="AlphaFoldDB" id="A0A433TJC7"/>
<dbReference type="EC" id="3.4.24.-" evidence="12"/>
<evidence type="ECO:0000256" key="11">
    <source>
        <dbReference type="PROSITE-ProRule" id="PRU01211"/>
    </source>
</evidence>
<dbReference type="SMART" id="SM00042">
    <property type="entry name" value="CUB"/>
    <property type="match status" value="1"/>
</dbReference>
<dbReference type="PROSITE" id="PS50923">
    <property type="entry name" value="SUSHI"/>
    <property type="match status" value="1"/>
</dbReference>
<protein>
    <recommendedName>
        <fullName evidence="12">Metalloendopeptidase</fullName>
        <ecNumber evidence="12">3.4.24.-</ecNumber>
    </recommendedName>
</protein>
<dbReference type="Pfam" id="PF00084">
    <property type="entry name" value="Sushi"/>
    <property type="match status" value="1"/>
</dbReference>
<evidence type="ECO:0000256" key="2">
    <source>
        <dbReference type="ARBA" id="ARBA00022670"/>
    </source>
</evidence>
<feature type="domain" description="C-type lectin" evidence="14">
    <location>
        <begin position="1111"/>
        <end position="1225"/>
    </location>
</feature>
<evidence type="ECO:0000256" key="3">
    <source>
        <dbReference type="ARBA" id="ARBA00022723"/>
    </source>
</evidence>
<feature type="domain" description="Peptidase M12A" evidence="17">
    <location>
        <begin position="112"/>
        <end position="321"/>
    </location>
</feature>
<dbReference type="InterPro" id="IPR016186">
    <property type="entry name" value="C-type_lectin-like/link_sf"/>
</dbReference>
<dbReference type="Gene3D" id="3.40.390.10">
    <property type="entry name" value="Collagenase (Catalytic Domain)"/>
    <property type="match status" value="1"/>
</dbReference>
<feature type="active site" evidence="11">
    <location>
        <position position="223"/>
    </location>
</feature>
<dbReference type="PROSITE" id="PS50041">
    <property type="entry name" value="C_TYPE_LECTIN_2"/>
    <property type="match status" value="2"/>
</dbReference>
<keyword evidence="6 11" id="KW-0862">Zinc</keyword>
<name>A0A433TJC7_ELYCH</name>
<feature type="domain" description="Kringle" evidence="15">
    <location>
        <begin position="691"/>
        <end position="781"/>
    </location>
</feature>
<dbReference type="InterPro" id="IPR000859">
    <property type="entry name" value="CUB_dom"/>
</dbReference>
<evidence type="ECO:0000259" key="17">
    <source>
        <dbReference type="PROSITE" id="PS51864"/>
    </source>
</evidence>
<dbReference type="SUPFAM" id="SSF49854">
    <property type="entry name" value="Spermadhesin, CUB domain"/>
    <property type="match status" value="1"/>
</dbReference>
<evidence type="ECO:0000256" key="5">
    <source>
        <dbReference type="ARBA" id="ARBA00022801"/>
    </source>
</evidence>
<feature type="chain" id="PRO_5018809068" description="Metalloendopeptidase" evidence="12">
    <location>
        <begin position="27"/>
        <end position="1233"/>
    </location>
</feature>
<feature type="domain" description="C-type lectin" evidence="14">
    <location>
        <begin position="882"/>
        <end position="984"/>
    </location>
</feature>
<keyword evidence="5 11" id="KW-0378">Hydrolase</keyword>
<keyword evidence="4 12" id="KW-0732">Signal</keyword>
<dbReference type="SUPFAM" id="SSF56436">
    <property type="entry name" value="C-type lectin-like"/>
    <property type="match status" value="2"/>
</dbReference>
<accession>A0A433TJC7</accession>
<dbReference type="Pfam" id="PF00051">
    <property type="entry name" value="Kringle"/>
    <property type="match status" value="1"/>
</dbReference>
<evidence type="ECO:0000256" key="10">
    <source>
        <dbReference type="PROSITE-ProRule" id="PRU00302"/>
    </source>
</evidence>
<dbReference type="InterPro" id="IPR000436">
    <property type="entry name" value="Sushi_SCR_CCP_dom"/>
</dbReference>
<keyword evidence="8" id="KW-1015">Disulfide bond</keyword>
<keyword evidence="2 11" id="KW-0645">Protease</keyword>
<dbReference type="CDD" id="cd00041">
    <property type="entry name" value="CUB"/>
    <property type="match status" value="1"/>
</dbReference>
<evidence type="ECO:0000256" key="6">
    <source>
        <dbReference type="ARBA" id="ARBA00022833"/>
    </source>
</evidence>
<dbReference type="SUPFAM" id="SSF57535">
    <property type="entry name" value="Complement control module/SCR domain"/>
    <property type="match status" value="1"/>
</dbReference>
<sequence length="1233" mass="136977">MEKRLLWSRGLLTLTMVALISQGTLSAPDGPEGEGVVEQYILAREEAEYELEDFYTTALPGDEPDFNSDAMENLRICREQLYEAGLPAKDVADLIKGDPGLERAHSAVQSFAGMQKRTIEVKPSRRWTAGLVPYVFTDSTSTSNRVEIIRSIRTYERFTCMRYIPWSEENGVTTNNKLGLDHESYLSFINGGGCWSFQGNLRKPAGAGGQKISCCGGVTCIHEIGHAMGESHEHQSPNPDRDRMIRINFDGISSGGRNSYIQHTGRNVKSLGYDLSSYMHYATWSFRISGKQTFHLLFPEMPYKNSYYYMMREISMEHNCQDKCKEVPMTCENDGYLTLVDNKCACMCIPGLDPATGCTSVFKKDPEGISFPGGNYAFPAHSTGCPDDSFTLGSRTQVNAGGNYKRSPFDIGFNVSDNKVEKKFCIKDSPANDVFWPGANFCMYRRGDKCPEGFNTGFVQYDDLPTETSPNAQSGDLPDGIFDDDTRFEFCCSDTGFSDDELVLPSRKPFVLIKRRGKDCQKVRGMHVETNTLRVGNAQDDGTALVGGDHPMYQQDKNTKGFWTAYCNYKPAMIDCGDVIDLDDSNTEVTISSPKAPELECHWLIKAPKGEKLKIDFTDFNIEGKPGRCIDDLEIRFARPGQPGVKYCGSRLDKTTISINNTIHLRLSTYGDSSSHFTATVKLVKNDDLCYSVEDRGMTYDGDVNFTRNFEPCLPWAKMTHCEMHPYKTDKFNTILEGNKCRNPDQSTGFQPWCYTDAENCIRDYCDVCLVGKRFDRVDNCANLKAAGQCVLNHCAKTCADQEPEPAVPVKASDVRCSAPGPAPDGAPVDASKDSYAVGETVMYKCEYSESTKLRYCLTSGQWSPMGTVCSECPENFYLNMDNNKCYYFPNLKMSADDAIEFCQEKKSFVAYPITEEENVYLKSVTPDHILIGITDKEVEGTFVTVTGEPVAFTKWGGVEPNNYGNREDCTEINKAGTWNDLPCTGYLRHFVCQTNMTPPKDCLDFSDKCAELFTANPAMCSEFPTFADKSCRYTCGLCGKTDSPTCKASIPETGDIVELTRGMSVASSCGEGLVPVSGDAVRGCQKDGTLTGSVLECIRTCPEGWTINLDNMYCYKKFETRRVFKGAVEDCAANSGILATAYDAKEQAFVSSLKGSGKYIWLGLDDIEVEGTFKWADGSLLAYTNWNTVEPNNAGKNGEDCVQMIPNGKWNDKGCNFLVPYICKVDVEVFGE</sequence>
<dbReference type="PROSITE" id="PS01180">
    <property type="entry name" value="CUB"/>
    <property type="match status" value="1"/>
</dbReference>
<dbReference type="Pfam" id="PF01400">
    <property type="entry name" value="Astacin"/>
    <property type="match status" value="1"/>
</dbReference>
<dbReference type="EMBL" id="RQTK01000327">
    <property type="protein sequence ID" value="RUS81615.1"/>
    <property type="molecule type" value="Genomic_DNA"/>
</dbReference>
<evidence type="ECO:0000313" key="18">
    <source>
        <dbReference type="EMBL" id="RUS81615.1"/>
    </source>
</evidence>
<dbReference type="PROSITE" id="PS50070">
    <property type="entry name" value="KRINGLE_2"/>
    <property type="match status" value="1"/>
</dbReference>
<dbReference type="Gene3D" id="3.10.100.10">
    <property type="entry name" value="Mannose-Binding Protein A, subunit A"/>
    <property type="match status" value="2"/>
</dbReference>
<organism evidence="18 19">
    <name type="scientific">Elysia chlorotica</name>
    <name type="common">Eastern emerald elysia</name>
    <name type="synonym">Sea slug</name>
    <dbReference type="NCBI Taxonomy" id="188477"/>
    <lineage>
        <taxon>Eukaryota</taxon>
        <taxon>Metazoa</taxon>
        <taxon>Spiralia</taxon>
        <taxon>Lophotrochozoa</taxon>
        <taxon>Mollusca</taxon>
        <taxon>Gastropoda</taxon>
        <taxon>Heterobranchia</taxon>
        <taxon>Euthyneura</taxon>
        <taxon>Panpulmonata</taxon>
        <taxon>Sacoglossa</taxon>
        <taxon>Placobranchoidea</taxon>
        <taxon>Plakobranchidae</taxon>
        <taxon>Elysia</taxon>
    </lineage>
</organism>
<dbReference type="GO" id="GO:0004222">
    <property type="term" value="F:metalloendopeptidase activity"/>
    <property type="evidence" value="ECO:0007669"/>
    <property type="project" value="UniProtKB-UniRule"/>
</dbReference>
<dbReference type="PRINTS" id="PR00480">
    <property type="entry name" value="ASTACIN"/>
</dbReference>
<feature type="binding site" evidence="11">
    <location>
        <position position="222"/>
    </location>
    <ligand>
        <name>Zn(2+)</name>
        <dbReference type="ChEBI" id="CHEBI:29105"/>
        <note>catalytic</note>
    </ligand>
</feature>
<dbReference type="InterPro" id="IPR038178">
    <property type="entry name" value="Kringle_sf"/>
</dbReference>
<feature type="signal peptide" evidence="12">
    <location>
        <begin position="1"/>
        <end position="26"/>
    </location>
</feature>
<dbReference type="CDD" id="cd00033">
    <property type="entry name" value="CCP"/>
    <property type="match status" value="1"/>
</dbReference>
<evidence type="ECO:0000256" key="1">
    <source>
        <dbReference type="ARBA" id="ARBA00022572"/>
    </source>
</evidence>
<evidence type="ECO:0000259" key="15">
    <source>
        <dbReference type="PROSITE" id="PS50070"/>
    </source>
</evidence>
<dbReference type="InterPro" id="IPR001506">
    <property type="entry name" value="Peptidase_M12A"/>
</dbReference>
<dbReference type="SMART" id="SM00032">
    <property type="entry name" value="CCP"/>
    <property type="match status" value="2"/>
</dbReference>
<dbReference type="Gene3D" id="2.60.120.290">
    <property type="entry name" value="Spermadhesin, CUB domain"/>
    <property type="match status" value="1"/>
</dbReference>
<reference evidence="18 19" key="1">
    <citation type="submission" date="2019-01" db="EMBL/GenBank/DDBJ databases">
        <title>A draft genome assembly of the solar-powered sea slug Elysia chlorotica.</title>
        <authorList>
            <person name="Cai H."/>
            <person name="Li Q."/>
            <person name="Fang X."/>
            <person name="Li J."/>
            <person name="Curtis N.E."/>
            <person name="Altenburger A."/>
            <person name="Shibata T."/>
            <person name="Feng M."/>
            <person name="Maeda T."/>
            <person name="Schwartz J.A."/>
            <person name="Shigenobu S."/>
            <person name="Lundholm N."/>
            <person name="Nishiyama T."/>
            <person name="Yang H."/>
            <person name="Hasebe M."/>
            <person name="Li S."/>
            <person name="Pierce S.K."/>
            <person name="Wang J."/>
        </authorList>
    </citation>
    <scope>NUCLEOTIDE SEQUENCE [LARGE SCALE GENOMIC DNA]</scope>
    <source>
        <strain evidence="18">EC2010</strain>
        <tissue evidence="18">Whole organism of an adult</tissue>
    </source>
</reference>
<keyword evidence="10" id="KW-0768">Sushi</keyword>
<keyword evidence="19" id="KW-1185">Reference proteome</keyword>
<comment type="caution">
    <text evidence="18">The sequence shown here is derived from an EMBL/GenBank/DDBJ whole genome shotgun (WGS) entry which is preliminary data.</text>
</comment>
<dbReference type="InterPro" id="IPR035914">
    <property type="entry name" value="Sperma_CUB_dom_sf"/>
</dbReference>
<evidence type="ECO:0000256" key="12">
    <source>
        <dbReference type="RuleBase" id="RU361183"/>
    </source>
</evidence>
<dbReference type="SUPFAM" id="SSF55486">
    <property type="entry name" value="Metalloproteases ('zincins'), catalytic domain"/>
    <property type="match status" value="1"/>
</dbReference>
<comment type="cofactor">
    <cofactor evidence="11 12">
        <name>Zn(2+)</name>
        <dbReference type="ChEBI" id="CHEBI:29105"/>
    </cofactor>
    <text evidence="11 12">Binds 1 zinc ion per subunit.</text>
</comment>
<dbReference type="Gene3D" id="2.10.70.10">
    <property type="entry name" value="Complement Module, domain 1"/>
    <property type="match status" value="1"/>
</dbReference>
<dbReference type="InterPro" id="IPR050111">
    <property type="entry name" value="C-type_lectin/snaclec_domain"/>
</dbReference>
<evidence type="ECO:0000259" key="13">
    <source>
        <dbReference type="PROSITE" id="PS01180"/>
    </source>
</evidence>